<evidence type="ECO:0000313" key="2">
    <source>
        <dbReference type="EMBL" id="MDV5822926.1"/>
    </source>
</evidence>
<dbReference type="EMBL" id="JAPTHD010000001">
    <property type="protein sequence ID" value="MDV5822926.1"/>
    <property type="molecule type" value="Genomic_DNA"/>
</dbReference>
<proteinExistence type="predicted"/>
<feature type="region of interest" description="Disordered" evidence="1">
    <location>
        <begin position="100"/>
        <end position="126"/>
    </location>
</feature>
<reference evidence="3" key="1">
    <citation type="journal article" date="2022" name="J Environ Chem Eng">
        <title>Biodegradation of petroleum oil using a constructed nonpathogenic and heavy metal-tolerant bacterial consortium isolated from marine sponges.</title>
        <authorList>
            <person name="Dechsakulwatana C."/>
            <person name="Rungsihiranrut A."/>
            <person name="Muangchinda C."/>
            <person name="Ningthoujam R."/>
            <person name="Klankeo P."/>
            <person name="Pinyakong O."/>
        </authorList>
    </citation>
    <scope>NUCLEOTIDE SEQUENCE [LARGE SCALE GENOMIC DNA]</scope>
    <source>
        <strain evidence="3">MO2-4</strain>
    </source>
</reference>
<feature type="compositionally biased region" description="Basic and acidic residues" evidence="1">
    <location>
        <begin position="109"/>
        <end position="126"/>
    </location>
</feature>
<evidence type="ECO:0000256" key="1">
    <source>
        <dbReference type="SAM" id="MobiDB-lite"/>
    </source>
</evidence>
<evidence type="ECO:0000313" key="3">
    <source>
        <dbReference type="Proteomes" id="UP001185984"/>
    </source>
</evidence>
<sequence>MFDSAFSLPVVGADRVTARSAERRAEIDRARPGDPLTLRRERGVRGGRPVVAVYSERGVQLGYIWPDRVQEVAGLVAVARALFRSADTFGCIVHITVDGSTPALPPPPRRPERRAQAPAAPKRDEFAGIFPIAPRSRAYAVGDATKRIIAADLSHSDKSRRPADGRA</sequence>
<gene>
    <name evidence="2" type="ORF">O0R41_04860</name>
</gene>
<dbReference type="Proteomes" id="UP001185984">
    <property type="component" value="Unassembled WGS sequence"/>
</dbReference>
<accession>A0ABU3ZTS2</accession>
<dbReference type="RefSeq" id="WP_317515997.1">
    <property type="nucleotide sequence ID" value="NZ_JAPTHD010000001.1"/>
</dbReference>
<keyword evidence="3" id="KW-1185">Reference proteome</keyword>
<comment type="caution">
    <text evidence="2">The sequence shown here is derived from an EMBL/GenBank/DDBJ whole genome shotgun (WGS) entry which is preliminary data.</text>
</comment>
<name>A0ABU3ZTS2_9SPHN</name>
<protein>
    <recommendedName>
        <fullName evidence="4">HIRAN domain-containing protein</fullName>
    </recommendedName>
</protein>
<evidence type="ECO:0008006" key="4">
    <source>
        <dbReference type="Google" id="ProtNLM"/>
    </source>
</evidence>
<organism evidence="2 3">
    <name type="scientific">Sphingobium naphthae</name>
    <dbReference type="NCBI Taxonomy" id="1886786"/>
    <lineage>
        <taxon>Bacteria</taxon>
        <taxon>Pseudomonadati</taxon>
        <taxon>Pseudomonadota</taxon>
        <taxon>Alphaproteobacteria</taxon>
        <taxon>Sphingomonadales</taxon>
        <taxon>Sphingomonadaceae</taxon>
        <taxon>Sphingobium</taxon>
    </lineage>
</organism>